<accession>A0ACD0P7A7</accession>
<evidence type="ECO:0000313" key="2">
    <source>
        <dbReference type="Proteomes" id="UP000245626"/>
    </source>
</evidence>
<keyword evidence="2" id="KW-1185">Reference proteome</keyword>
<evidence type="ECO:0000313" key="1">
    <source>
        <dbReference type="EMBL" id="PWN53965.1"/>
    </source>
</evidence>
<protein>
    <submittedName>
        <fullName evidence="1">Uncharacterized protein</fullName>
    </submittedName>
</protein>
<reference evidence="1 2" key="1">
    <citation type="journal article" date="2018" name="Mol. Biol. Evol.">
        <title>Broad Genomic Sampling Reveals a Smut Pathogenic Ancestry of the Fungal Clade Ustilaginomycotina.</title>
        <authorList>
            <person name="Kijpornyongpan T."/>
            <person name="Mondo S.J."/>
            <person name="Barry K."/>
            <person name="Sandor L."/>
            <person name="Lee J."/>
            <person name="Lipzen A."/>
            <person name="Pangilinan J."/>
            <person name="LaButti K."/>
            <person name="Hainaut M."/>
            <person name="Henrissat B."/>
            <person name="Grigoriev I.V."/>
            <person name="Spatafora J.W."/>
            <person name="Aime M.C."/>
        </authorList>
    </citation>
    <scope>NUCLEOTIDE SEQUENCE [LARGE SCALE GENOMIC DNA]</scope>
    <source>
        <strain evidence="1 2">SA 807</strain>
    </source>
</reference>
<dbReference type="EMBL" id="KZ819702">
    <property type="protein sequence ID" value="PWN53965.1"/>
    <property type="molecule type" value="Genomic_DNA"/>
</dbReference>
<organism evidence="1 2">
    <name type="scientific">Violaceomyces palustris</name>
    <dbReference type="NCBI Taxonomy" id="1673888"/>
    <lineage>
        <taxon>Eukaryota</taxon>
        <taxon>Fungi</taxon>
        <taxon>Dikarya</taxon>
        <taxon>Basidiomycota</taxon>
        <taxon>Ustilaginomycotina</taxon>
        <taxon>Ustilaginomycetes</taxon>
        <taxon>Violaceomycetales</taxon>
        <taxon>Violaceomycetaceae</taxon>
        <taxon>Violaceomyces</taxon>
    </lineage>
</organism>
<gene>
    <name evidence="1" type="ORF">IE53DRAFT_71418</name>
</gene>
<proteinExistence type="predicted"/>
<dbReference type="Proteomes" id="UP000245626">
    <property type="component" value="Unassembled WGS sequence"/>
</dbReference>
<name>A0ACD0P7A7_9BASI</name>
<sequence>MLAGGGLTTRFHRAACHPHLTLLPHSPLPTLWHGLLGGVVSLTGWRRFLVVTFSRFLPDEGVLTLADREEGRETPPRPWICGSGKFGAERRRLPATANPSSFAAPGISRWIPRSQETLIAIHFHPFTFAEHGKIPFFHPKGEKFHRPKKGRPGRFDS</sequence>